<comment type="caution">
    <text evidence="3">The sequence shown here is derived from an EMBL/GenBank/DDBJ whole genome shotgun (WGS) entry which is preliminary data.</text>
</comment>
<feature type="chain" id="PRO_5037279079" evidence="1">
    <location>
        <begin position="26"/>
        <end position="166"/>
    </location>
</feature>
<evidence type="ECO:0000259" key="2">
    <source>
        <dbReference type="PROSITE" id="PS51352"/>
    </source>
</evidence>
<dbReference type="PANTHER" id="PTHR42852:SF18">
    <property type="entry name" value="CHROMOSOME UNDETERMINED SCAFFOLD_47, WHOLE GENOME SHOTGUN SEQUENCE"/>
    <property type="match status" value="1"/>
</dbReference>
<evidence type="ECO:0000256" key="1">
    <source>
        <dbReference type="SAM" id="SignalP"/>
    </source>
</evidence>
<dbReference type="Proteomes" id="UP000678545">
    <property type="component" value="Unassembled WGS sequence"/>
</dbReference>
<sequence length="166" mass="18190">MTIFSDIQRTAIASLLLLSFAKAYAIEKGQIAPDFSLPSQSKQIKLSDYRGKVVYLDFWASWCAPCKKSFPWMNALEAKNAAKGLRVIAINVDAKTEDSQIFLNKVPAQFAIAFDNKGLTATQYQVAAMPSSVLIDKDGKIIAIHKGFNEESAKTIEAEIDAALAK</sequence>
<keyword evidence="1" id="KW-0732">Signal</keyword>
<dbReference type="Gene3D" id="3.40.30.10">
    <property type="entry name" value="Glutaredoxin"/>
    <property type="match status" value="1"/>
</dbReference>
<organism evidence="3 4">
    <name type="scientific">Undibacterium fentianense</name>
    <dbReference type="NCBI Taxonomy" id="2828728"/>
    <lineage>
        <taxon>Bacteria</taxon>
        <taxon>Pseudomonadati</taxon>
        <taxon>Pseudomonadota</taxon>
        <taxon>Betaproteobacteria</taxon>
        <taxon>Burkholderiales</taxon>
        <taxon>Oxalobacteraceae</taxon>
        <taxon>Undibacterium</taxon>
    </lineage>
</organism>
<keyword evidence="4" id="KW-1185">Reference proteome</keyword>
<feature type="signal peptide" evidence="1">
    <location>
        <begin position="1"/>
        <end position="25"/>
    </location>
</feature>
<dbReference type="GO" id="GO:0016491">
    <property type="term" value="F:oxidoreductase activity"/>
    <property type="evidence" value="ECO:0007669"/>
    <property type="project" value="InterPro"/>
</dbReference>
<dbReference type="EMBL" id="JAGSPJ010000001">
    <property type="protein sequence ID" value="MBR7799307.1"/>
    <property type="molecule type" value="Genomic_DNA"/>
</dbReference>
<dbReference type="PROSITE" id="PS51352">
    <property type="entry name" value="THIOREDOXIN_2"/>
    <property type="match status" value="1"/>
</dbReference>
<accession>A0A941IEE2</accession>
<proteinExistence type="predicted"/>
<protein>
    <submittedName>
        <fullName evidence="3">TlpA family protein disulfide reductase</fullName>
    </submittedName>
</protein>
<evidence type="ECO:0000313" key="4">
    <source>
        <dbReference type="Proteomes" id="UP000678545"/>
    </source>
</evidence>
<dbReference type="InterPro" id="IPR013766">
    <property type="entry name" value="Thioredoxin_domain"/>
</dbReference>
<dbReference type="AlphaFoldDB" id="A0A941IEE2"/>
<dbReference type="InterPro" id="IPR000866">
    <property type="entry name" value="AhpC/TSA"/>
</dbReference>
<dbReference type="CDD" id="cd02966">
    <property type="entry name" value="TlpA_like_family"/>
    <property type="match status" value="1"/>
</dbReference>
<reference evidence="3" key="1">
    <citation type="submission" date="2021-04" db="EMBL/GenBank/DDBJ databases">
        <title>novel species isolated from subtropical streams in China.</title>
        <authorList>
            <person name="Lu H."/>
        </authorList>
    </citation>
    <scope>NUCLEOTIDE SEQUENCE</scope>
    <source>
        <strain evidence="3">FT137W</strain>
    </source>
</reference>
<dbReference type="InterPro" id="IPR050553">
    <property type="entry name" value="Thioredoxin_ResA/DsbE_sf"/>
</dbReference>
<dbReference type="PANTHER" id="PTHR42852">
    <property type="entry name" value="THIOL:DISULFIDE INTERCHANGE PROTEIN DSBE"/>
    <property type="match status" value="1"/>
</dbReference>
<dbReference type="RefSeq" id="WP_212674400.1">
    <property type="nucleotide sequence ID" value="NZ_JAGSPJ010000001.1"/>
</dbReference>
<name>A0A941IEE2_9BURK</name>
<gene>
    <name evidence="3" type="ORF">KDM90_04775</name>
</gene>
<dbReference type="InterPro" id="IPR036249">
    <property type="entry name" value="Thioredoxin-like_sf"/>
</dbReference>
<dbReference type="Pfam" id="PF00578">
    <property type="entry name" value="AhpC-TSA"/>
    <property type="match status" value="1"/>
</dbReference>
<feature type="domain" description="Thioredoxin" evidence="2">
    <location>
        <begin position="26"/>
        <end position="165"/>
    </location>
</feature>
<dbReference type="GO" id="GO:0016209">
    <property type="term" value="F:antioxidant activity"/>
    <property type="evidence" value="ECO:0007669"/>
    <property type="project" value="InterPro"/>
</dbReference>
<evidence type="ECO:0000313" key="3">
    <source>
        <dbReference type="EMBL" id="MBR7799307.1"/>
    </source>
</evidence>
<dbReference type="SUPFAM" id="SSF52833">
    <property type="entry name" value="Thioredoxin-like"/>
    <property type="match status" value="1"/>
</dbReference>